<keyword evidence="5 11" id="KW-0408">Iron</keyword>
<keyword evidence="7 11" id="KW-0805">Transcription regulation</keyword>
<comment type="similarity">
    <text evidence="2 11">Belongs to the WhiB family.</text>
</comment>
<comment type="caution">
    <text evidence="13">The sequence shown here is derived from an EMBL/GenBank/DDBJ whole genome shotgun (WGS) entry which is preliminary data.</text>
</comment>
<dbReference type="PROSITE" id="PS51674">
    <property type="entry name" value="4FE4S_WBL"/>
    <property type="match status" value="1"/>
</dbReference>
<evidence type="ECO:0000256" key="2">
    <source>
        <dbReference type="ARBA" id="ARBA00006597"/>
    </source>
</evidence>
<protein>
    <recommendedName>
        <fullName evidence="11">Transcriptional regulator WhiB</fullName>
    </recommendedName>
</protein>
<evidence type="ECO:0000256" key="1">
    <source>
        <dbReference type="ARBA" id="ARBA00004496"/>
    </source>
</evidence>
<keyword evidence="11" id="KW-0963">Cytoplasm</keyword>
<organism evidence="13 14">
    <name type="scientific">Nocardia pulmonis</name>
    <dbReference type="NCBI Taxonomy" id="2951408"/>
    <lineage>
        <taxon>Bacteria</taxon>
        <taxon>Bacillati</taxon>
        <taxon>Actinomycetota</taxon>
        <taxon>Actinomycetes</taxon>
        <taxon>Mycobacteriales</taxon>
        <taxon>Nocardiaceae</taxon>
        <taxon>Nocardia</taxon>
    </lineage>
</organism>
<evidence type="ECO:0000313" key="13">
    <source>
        <dbReference type="EMBL" id="MCM6774940.1"/>
    </source>
</evidence>
<dbReference type="GO" id="GO:0005737">
    <property type="term" value="C:cytoplasm"/>
    <property type="evidence" value="ECO:0007669"/>
    <property type="project" value="UniProtKB-SubCell"/>
</dbReference>
<keyword evidence="9 11" id="KW-1015">Disulfide bond</keyword>
<dbReference type="GO" id="GO:0047134">
    <property type="term" value="F:protein-disulfide reductase [NAD(P)H] activity"/>
    <property type="evidence" value="ECO:0007669"/>
    <property type="project" value="TreeGrafter"/>
</dbReference>
<dbReference type="InterPro" id="IPR034768">
    <property type="entry name" value="4FE4S_WBL"/>
</dbReference>
<dbReference type="GO" id="GO:0045892">
    <property type="term" value="P:negative regulation of DNA-templated transcription"/>
    <property type="evidence" value="ECO:0007669"/>
    <property type="project" value="TreeGrafter"/>
</dbReference>
<dbReference type="GO" id="GO:0045454">
    <property type="term" value="P:cell redox homeostasis"/>
    <property type="evidence" value="ECO:0007669"/>
    <property type="project" value="TreeGrafter"/>
</dbReference>
<dbReference type="RefSeq" id="WP_251913249.1">
    <property type="nucleotide sequence ID" value="NZ_JAMRXG010000006.1"/>
</dbReference>
<evidence type="ECO:0000259" key="12">
    <source>
        <dbReference type="PROSITE" id="PS51674"/>
    </source>
</evidence>
<keyword evidence="10 11" id="KW-0804">Transcription</keyword>
<evidence type="ECO:0000256" key="6">
    <source>
        <dbReference type="ARBA" id="ARBA00023014"/>
    </source>
</evidence>
<dbReference type="GO" id="GO:0003677">
    <property type="term" value="F:DNA binding"/>
    <property type="evidence" value="ECO:0007669"/>
    <property type="project" value="UniProtKB-UniRule"/>
</dbReference>
<keyword evidence="6 11" id="KW-0411">Iron-sulfur</keyword>
<dbReference type="Pfam" id="PF02467">
    <property type="entry name" value="Whib"/>
    <property type="match status" value="1"/>
</dbReference>
<evidence type="ECO:0000256" key="9">
    <source>
        <dbReference type="ARBA" id="ARBA00023157"/>
    </source>
</evidence>
<comment type="PTM">
    <text evidence="11">The Fe-S cluster can be nitrosylated by nitric oxide (NO).</text>
</comment>
<gene>
    <name evidence="11" type="primary">whiB</name>
    <name evidence="13" type="ORF">NDR86_15805</name>
</gene>
<comment type="subcellular location">
    <subcellularLocation>
        <location evidence="1 11">Cytoplasm</location>
    </subcellularLocation>
</comment>
<keyword evidence="14" id="KW-1185">Reference proteome</keyword>
<evidence type="ECO:0000313" key="14">
    <source>
        <dbReference type="Proteomes" id="UP001139157"/>
    </source>
</evidence>
<feature type="binding site" evidence="11">
    <location>
        <position position="21"/>
    </location>
    <ligand>
        <name>[4Fe-4S] cluster</name>
        <dbReference type="ChEBI" id="CHEBI:49883"/>
    </ligand>
</feature>
<keyword evidence="8 11" id="KW-0238">DNA-binding</keyword>
<dbReference type="AlphaFoldDB" id="A0A9X2IYF7"/>
<evidence type="ECO:0000256" key="5">
    <source>
        <dbReference type="ARBA" id="ARBA00023004"/>
    </source>
</evidence>
<feature type="binding site" evidence="11">
    <location>
        <position position="44"/>
    </location>
    <ligand>
        <name>[4Fe-4S] cluster</name>
        <dbReference type="ChEBI" id="CHEBI:49883"/>
    </ligand>
</feature>
<evidence type="ECO:0000256" key="4">
    <source>
        <dbReference type="ARBA" id="ARBA00022723"/>
    </source>
</evidence>
<dbReference type="GO" id="GO:0051539">
    <property type="term" value="F:4 iron, 4 sulfur cluster binding"/>
    <property type="evidence" value="ECO:0007669"/>
    <property type="project" value="UniProtKB-UniRule"/>
</dbReference>
<accession>A0A9X2IYF7</accession>
<evidence type="ECO:0000256" key="7">
    <source>
        <dbReference type="ARBA" id="ARBA00023015"/>
    </source>
</evidence>
<feature type="binding site" evidence="11">
    <location>
        <position position="47"/>
    </location>
    <ligand>
        <name>[4Fe-4S] cluster</name>
        <dbReference type="ChEBI" id="CHEBI:49883"/>
    </ligand>
</feature>
<feature type="binding site" evidence="11">
    <location>
        <position position="53"/>
    </location>
    <ligand>
        <name>[4Fe-4S] cluster</name>
        <dbReference type="ChEBI" id="CHEBI:49883"/>
    </ligand>
</feature>
<comment type="function">
    <text evidence="11">Acts as a transcriptional regulator. Probably redox-responsive. The apo- but not holo-form probably binds DNA.</text>
</comment>
<name>A0A9X2IYF7_9NOCA</name>
<comment type="cofactor">
    <cofactor evidence="11">
        <name>[4Fe-4S] cluster</name>
        <dbReference type="ChEBI" id="CHEBI:49883"/>
    </cofactor>
    <text evidence="11">Binds 1 [4Fe-4S] cluster per subunit. Following nitrosylation of the [4Fe-4S] cluster binds 1 [4Fe-8(NO)] cluster per subunit.</text>
</comment>
<dbReference type="GO" id="GO:0046872">
    <property type="term" value="F:metal ion binding"/>
    <property type="evidence" value="ECO:0007669"/>
    <property type="project" value="UniProtKB-KW"/>
</dbReference>
<evidence type="ECO:0000256" key="10">
    <source>
        <dbReference type="ARBA" id="ARBA00023163"/>
    </source>
</evidence>
<proteinExistence type="inferred from homology"/>
<comment type="PTM">
    <text evidence="11">Upon Fe-S cluster removal intramolecular disulfide bonds are formed.</text>
</comment>
<dbReference type="GO" id="GO:0035731">
    <property type="term" value="F:dinitrosyl-iron complex binding"/>
    <property type="evidence" value="ECO:0007669"/>
    <property type="project" value="UniProtKB-UniRule"/>
</dbReference>
<reference evidence="13" key="1">
    <citation type="submission" date="2022-06" db="EMBL/GenBank/DDBJ databases">
        <title>Novel species in genus nocardia.</title>
        <authorList>
            <person name="Li F."/>
        </authorList>
    </citation>
    <scope>NUCLEOTIDE SEQUENCE</scope>
    <source>
        <strain evidence="13">CDC141</strain>
    </source>
</reference>
<keyword evidence="3 11" id="KW-0004">4Fe-4S</keyword>
<sequence>MAVTDEPRQPLGLDWRARAACRECDPDRWYPETSVRPTYARQVCLECPVRSECGWTAYRADERQGIWAGFRMDRASERAALQNWLGVPDDTAGNGTPVRRTCQGCGDIFEPAESQERVCALCSRYTDAAAPRARVQRLRALGWTMGRISAASGVPQGTLFDLLRPDHARPERMTRTNAEKIMGIIAPELDEAVTR</sequence>
<evidence type="ECO:0000256" key="8">
    <source>
        <dbReference type="ARBA" id="ARBA00023125"/>
    </source>
</evidence>
<keyword evidence="4 11" id="KW-0479">Metal-binding</keyword>
<dbReference type="EMBL" id="JAMRXG010000006">
    <property type="protein sequence ID" value="MCM6774940.1"/>
    <property type="molecule type" value="Genomic_DNA"/>
</dbReference>
<dbReference type="PANTHER" id="PTHR38839">
    <property type="entry name" value="TRANSCRIPTIONAL REGULATOR WHID-RELATED"/>
    <property type="match status" value="1"/>
</dbReference>
<dbReference type="Proteomes" id="UP001139157">
    <property type="component" value="Unassembled WGS sequence"/>
</dbReference>
<dbReference type="HAMAP" id="MF_01479">
    <property type="entry name" value="WhiB"/>
    <property type="match status" value="1"/>
</dbReference>
<feature type="domain" description="4Fe-4S Wbl-type" evidence="12">
    <location>
        <begin position="20"/>
        <end position="77"/>
    </location>
</feature>
<evidence type="ECO:0000256" key="3">
    <source>
        <dbReference type="ARBA" id="ARBA00022485"/>
    </source>
</evidence>
<evidence type="ECO:0000256" key="11">
    <source>
        <dbReference type="HAMAP-Rule" id="MF_01479"/>
    </source>
</evidence>
<dbReference type="InterPro" id="IPR003482">
    <property type="entry name" value="Whib"/>
</dbReference>